<protein>
    <submittedName>
        <fullName evidence="1">Uncharacterized protein</fullName>
    </submittedName>
</protein>
<dbReference type="Proteomes" id="UP000276133">
    <property type="component" value="Unassembled WGS sequence"/>
</dbReference>
<accession>A0A3M7P6Y6</accession>
<gene>
    <name evidence="1" type="ORF">BpHYR1_021082</name>
</gene>
<proteinExistence type="predicted"/>
<evidence type="ECO:0000313" key="2">
    <source>
        <dbReference type="Proteomes" id="UP000276133"/>
    </source>
</evidence>
<evidence type="ECO:0000313" key="1">
    <source>
        <dbReference type="EMBL" id="RMZ94812.1"/>
    </source>
</evidence>
<comment type="caution">
    <text evidence="1">The sequence shown here is derived from an EMBL/GenBank/DDBJ whole genome shotgun (WGS) entry which is preliminary data.</text>
</comment>
<organism evidence="1 2">
    <name type="scientific">Brachionus plicatilis</name>
    <name type="common">Marine rotifer</name>
    <name type="synonym">Brachionus muelleri</name>
    <dbReference type="NCBI Taxonomy" id="10195"/>
    <lineage>
        <taxon>Eukaryota</taxon>
        <taxon>Metazoa</taxon>
        <taxon>Spiralia</taxon>
        <taxon>Gnathifera</taxon>
        <taxon>Rotifera</taxon>
        <taxon>Eurotatoria</taxon>
        <taxon>Monogononta</taxon>
        <taxon>Pseudotrocha</taxon>
        <taxon>Ploima</taxon>
        <taxon>Brachionidae</taxon>
        <taxon>Brachionus</taxon>
    </lineage>
</organism>
<name>A0A3M7P6Y6_BRAPC</name>
<reference evidence="1 2" key="1">
    <citation type="journal article" date="2018" name="Sci. Rep.">
        <title>Genomic signatures of local adaptation to the degree of environmental predictability in rotifers.</title>
        <authorList>
            <person name="Franch-Gras L."/>
            <person name="Hahn C."/>
            <person name="Garcia-Roger E.M."/>
            <person name="Carmona M.J."/>
            <person name="Serra M."/>
            <person name="Gomez A."/>
        </authorList>
    </citation>
    <scope>NUCLEOTIDE SEQUENCE [LARGE SCALE GENOMIC DNA]</scope>
    <source>
        <strain evidence="1">HYR1</strain>
    </source>
</reference>
<dbReference type="AlphaFoldDB" id="A0A3M7P6Y6"/>
<sequence length="80" mass="8924">MNRKTSIVAVQINFVSKLLDSVIFGMPDMAKFKLFGLYVPSAQKGEQTSAKKILVPISCSCEEIPDLHLTSIIMFLTEFL</sequence>
<dbReference type="EMBL" id="REGN01012790">
    <property type="protein sequence ID" value="RMZ94812.1"/>
    <property type="molecule type" value="Genomic_DNA"/>
</dbReference>
<keyword evidence="2" id="KW-1185">Reference proteome</keyword>